<protein>
    <submittedName>
        <fullName evidence="2">Kinesin motor domain-containing protein</fullName>
    </submittedName>
</protein>
<keyword evidence="1" id="KW-1185">Reference proteome</keyword>
<organism evidence="1 2">
    <name type="scientific">Heterorhabditis bacteriophora</name>
    <name type="common">Entomopathogenic nematode worm</name>
    <dbReference type="NCBI Taxonomy" id="37862"/>
    <lineage>
        <taxon>Eukaryota</taxon>
        <taxon>Metazoa</taxon>
        <taxon>Ecdysozoa</taxon>
        <taxon>Nematoda</taxon>
        <taxon>Chromadorea</taxon>
        <taxon>Rhabditida</taxon>
        <taxon>Rhabditina</taxon>
        <taxon>Rhabditomorpha</taxon>
        <taxon>Strongyloidea</taxon>
        <taxon>Heterorhabditidae</taxon>
        <taxon>Heterorhabditis</taxon>
    </lineage>
</organism>
<accession>A0A1I7W7H9</accession>
<dbReference type="Proteomes" id="UP000095283">
    <property type="component" value="Unplaced"/>
</dbReference>
<name>A0A1I7W7H9_HETBA</name>
<evidence type="ECO:0000313" key="2">
    <source>
        <dbReference type="WBParaSite" id="Hba_00597"/>
    </source>
</evidence>
<dbReference type="AlphaFoldDB" id="A0A1I7W7H9"/>
<sequence>MQAYSSLTDKVIDKLNLCMKALRVEEGADEEISWLLYGPNVECLCVSSFAILSRHLSAVSILRVVPRMMSGTSSSCTLSGHLLGGRKKTAQLLLLAGGAVGVLRVHPSRRRVSL</sequence>
<proteinExistence type="predicted"/>
<evidence type="ECO:0000313" key="1">
    <source>
        <dbReference type="Proteomes" id="UP000095283"/>
    </source>
</evidence>
<dbReference type="WBParaSite" id="Hba_00597">
    <property type="protein sequence ID" value="Hba_00597"/>
    <property type="gene ID" value="Hba_00597"/>
</dbReference>
<reference evidence="2" key="1">
    <citation type="submission" date="2016-11" db="UniProtKB">
        <authorList>
            <consortium name="WormBaseParasite"/>
        </authorList>
    </citation>
    <scope>IDENTIFICATION</scope>
</reference>